<organism evidence="12 13">
    <name type="scientific">Rubus argutus</name>
    <name type="common">Southern blackberry</name>
    <dbReference type="NCBI Taxonomy" id="59490"/>
    <lineage>
        <taxon>Eukaryota</taxon>
        <taxon>Viridiplantae</taxon>
        <taxon>Streptophyta</taxon>
        <taxon>Embryophyta</taxon>
        <taxon>Tracheophyta</taxon>
        <taxon>Spermatophyta</taxon>
        <taxon>Magnoliopsida</taxon>
        <taxon>eudicotyledons</taxon>
        <taxon>Gunneridae</taxon>
        <taxon>Pentapetalae</taxon>
        <taxon>rosids</taxon>
        <taxon>fabids</taxon>
        <taxon>Rosales</taxon>
        <taxon>Rosaceae</taxon>
        <taxon>Rosoideae</taxon>
        <taxon>Rosoideae incertae sedis</taxon>
        <taxon>Rubus</taxon>
    </lineage>
</organism>
<evidence type="ECO:0000256" key="5">
    <source>
        <dbReference type="ARBA" id="ARBA00022729"/>
    </source>
</evidence>
<dbReference type="PANTHER" id="PTHR21092">
    <property type="entry name" value="NICASTRIN"/>
    <property type="match status" value="1"/>
</dbReference>
<evidence type="ECO:0000256" key="8">
    <source>
        <dbReference type="ARBA" id="ARBA00023136"/>
    </source>
</evidence>
<keyword evidence="9" id="KW-0325">Glycoprotein</keyword>
<feature type="domain" description="Nicastrin small lobe" evidence="11">
    <location>
        <begin position="45"/>
        <end position="92"/>
    </location>
</feature>
<dbReference type="PANTHER" id="PTHR21092:SF0">
    <property type="entry name" value="NICASTRIN"/>
    <property type="match status" value="1"/>
</dbReference>
<dbReference type="GO" id="GO:0016485">
    <property type="term" value="P:protein processing"/>
    <property type="evidence" value="ECO:0007669"/>
    <property type="project" value="InterPro"/>
</dbReference>
<comment type="subcellular location">
    <subcellularLocation>
        <location evidence="1">Membrane</location>
        <topology evidence="1">Single-pass type I membrane protein</topology>
    </subcellularLocation>
</comment>
<dbReference type="InterPro" id="IPR041084">
    <property type="entry name" value="Ncstrn_small"/>
</dbReference>
<dbReference type="EMBL" id="JBEDUW010000001">
    <property type="protein sequence ID" value="KAK9950929.1"/>
    <property type="molecule type" value="Genomic_DNA"/>
</dbReference>
<dbReference type="GO" id="GO:0005886">
    <property type="term" value="C:plasma membrane"/>
    <property type="evidence" value="ECO:0007669"/>
    <property type="project" value="TreeGrafter"/>
</dbReference>
<evidence type="ECO:0000256" key="1">
    <source>
        <dbReference type="ARBA" id="ARBA00004479"/>
    </source>
</evidence>
<evidence type="ECO:0000259" key="11">
    <source>
        <dbReference type="Pfam" id="PF18266"/>
    </source>
</evidence>
<name>A0AAW1YQY3_RUBAR</name>
<feature type="chain" id="PRO_5043811129" description="Nicastrin" evidence="10">
    <location>
        <begin position="22"/>
        <end position="100"/>
    </location>
</feature>
<dbReference type="Proteomes" id="UP001457282">
    <property type="component" value="Unassembled WGS sequence"/>
</dbReference>
<comment type="caution">
    <text evidence="12">The sequence shown here is derived from an EMBL/GenBank/DDBJ whole genome shotgun (WGS) entry which is preliminary data.</text>
</comment>
<evidence type="ECO:0000256" key="7">
    <source>
        <dbReference type="ARBA" id="ARBA00022989"/>
    </source>
</evidence>
<dbReference type="AlphaFoldDB" id="A0AAW1YQY3"/>
<keyword evidence="6" id="KW-0914">Notch signaling pathway</keyword>
<proteinExistence type="inferred from homology"/>
<evidence type="ECO:0000256" key="2">
    <source>
        <dbReference type="ARBA" id="ARBA00007717"/>
    </source>
</evidence>
<evidence type="ECO:0000256" key="4">
    <source>
        <dbReference type="ARBA" id="ARBA00022692"/>
    </source>
</evidence>
<accession>A0AAW1YQY3</accession>
<feature type="signal peptide" evidence="10">
    <location>
        <begin position="1"/>
        <end position="21"/>
    </location>
</feature>
<comment type="similarity">
    <text evidence="2">Belongs to the nicastrin family.</text>
</comment>
<gene>
    <name evidence="12" type="ORF">M0R45_006393</name>
</gene>
<evidence type="ECO:0000256" key="3">
    <source>
        <dbReference type="ARBA" id="ARBA00015303"/>
    </source>
</evidence>
<dbReference type="GO" id="GO:0007219">
    <property type="term" value="P:Notch signaling pathway"/>
    <property type="evidence" value="ECO:0007669"/>
    <property type="project" value="UniProtKB-KW"/>
</dbReference>
<evidence type="ECO:0000256" key="9">
    <source>
        <dbReference type="ARBA" id="ARBA00023180"/>
    </source>
</evidence>
<dbReference type="InterPro" id="IPR008710">
    <property type="entry name" value="Nicastrin"/>
</dbReference>
<keyword evidence="5 10" id="KW-0732">Signal</keyword>
<sequence length="100" mass="11070">MAPKFLQLLLVLSFQLRLSFSGQTSVMESVPDLQSSMYVTVDGYPCVRLLNLSGEIGCSNPGREKVVAPIIRLKNSNELSQLSAVLLSVEEIEIFFARHV</sequence>
<evidence type="ECO:0000313" key="12">
    <source>
        <dbReference type="EMBL" id="KAK9950929.1"/>
    </source>
</evidence>
<keyword evidence="4" id="KW-0812">Transmembrane</keyword>
<evidence type="ECO:0000256" key="10">
    <source>
        <dbReference type="SAM" id="SignalP"/>
    </source>
</evidence>
<keyword evidence="13" id="KW-1185">Reference proteome</keyword>
<evidence type="ECO:0000256" key="6">
    <source>
        <dbReference type="ARBA" id="ARBA00022976"/>
    </source>
</evidence>
<dbReference type="Pfam" id="PF18266">
    <property type="entry name" value="Ncstrn_small"/>
    <property type="match status" value="1"/>
</dbReference>
<reference evidence="12 13" key="1">
    <citation type="journal article" date="2023" name="G3 (Bethesda)">
        <title>A chromosome-length genome assembly and annotation of blackberry (Rubus argutus, cv. 'Hillquist').</title>
        <authorList>
            <person name="Bruna T."/>
            <person name="Aryal R."/>
            <person name="Dudchenko O."/>
            <person name="Sargent D.J."/>
            <person name="Mead D."/>
            <person name="Buti M."/>
            <person name="Cavallini A."/>
            <person name="Hytonen T."/>
            <person name="Andres J."/>
            <person name="Pham M."/>
            <person name="Weisz D."/>
            <person name="Mascagni F."/>
            <person name="Usai G."/>
            <person name="Natali L."/>
            <person name="Bassil N."/>
            <person name="Fernandez G.E."/>
            <person name="Lomsadze A."/>
            <person name="Armour M."/>
            <person name="Olukolu B."/>
            <person name="Poorten T."/>
            <person name="Britton C."/>
            <person name="Davik J."/>
            <person name="Ashrafi H."/>
            <person name="Aiden E.L."/>
            <person name="Borodovsky M."/>
            <person name="Worthington M."/>
        </authorList>
    </citation>
    <scope>NUCLEOTIDE SEQUENCE [LARGE SCALE GENOMIC DNA]</scope>
    <source>
        <strain evidence="12">PI 553951</strain>
    </source>
</reference>
<keyword evidence="7" id="KW-1133">Transmembrane helix</keyword>
<protein>
    <recommendedName>
        <fullName evidence="3">Nicastrin</fullName>
    </recommendedName>
</protein>
<evidence type="ECO:0000313" key="13">
    <source>
        <dbReference type="Proteomes" id="UP001457282"/>
    </source>
</evidence>
<keyword evidence="8" id="KW-0472">Membrane</keyword>